<dbReference type="RefSeq" id="WP_143030989.1">
    <property type="nucleotide sequence ID" value="NZ_FNNC01000007.1"/>
</dbReference>
<dbReference type="GO" id="GO:0009898">
    <property type="term" value="C:cytoplasmic side of plasma membrane"/>
    <property type="evidence" value="ECO:0007669"/>
    <property type="project" value="TreeGrafter"/>
</dbReference>
<organism evidence="2 3">
    <name type="scientific">Marinococcus luteus</name>
    <dbReference type="NCBI Taxonomy" id="1122204"/>
    <lineage>
        <taxon>Bacteria</taxon>
        <taxon>Bacillati</taxon>
        <taxon>Bacillota</taxon>
        <taxon>Bacilli</taxon>
        <taxon>Bacillales</taxon>
        <taxon>Bacillaceae</taxon>
        <taxon>Marinococcus</taxon>
    </lineage>
</organism>
<dbReference type="PANTHER" id="PTHR43384:SF13">
    <property type="entry name" value="SLR0110 PROTEIN"/>
    <property type="match status" value="1"/>
</dbReference>
<dbReference type="EMBL" id="FNNC01000007">
    <property type="protein sequence ID" value="SDW95384.1"/>
    <property type="molecule type" value="Genomic_DNA"/>
</dbReference>
<dbReference type="OrthoDB" id="9794577at2"/>
<dbReference type="AlphaFoldDB" id="A0A1H2XSB7"/>
<dbReference type="InterPro" id="IPR050625">
    <property type="entry name" value="ParA/MinD_ATPase"/>
</dbReference>
<reference evidence="2 3" key="1">
    <citation type="submission" date="2016-10" db="EMBL/GenBank/DDBJ databases">
        <authorList>
            <person name="de Groot N.N."/>
        </authorList>
    </citation>
    <scope>NUCLEOTIDE SEQUENCE [LARGE SCALE GENOMIC DNA]</scope>
    <source>
        <strain evidence="2 3">DSM 23126</strain>
    </source>
</reference>
<dbReference type="InterPro" id="IPR027417">
    <property type="entry name" value="P-loop_NTPase"/>
</dbReference>
<dbReference type="Gene3D" id="3.40.50.300">
    <property type="entry name" value="P-loop containing nucleotide triphosphate hydrolases"/>
    <property type="match status" value="1"/>
</dbReference>
<evidence type="ECO:0000313" key="3">
    <source>
        <dbReference type="Proteomes" id="UP000199488"/>
    </source>
</evidence>
<gene>
    <name evidence="2" type="ORF">SAMN05421781_2879</name>
</gene>
<evidence type="ECO:0000313" key="2">
    <source>
        <dbReference type="EMBL" id="SDW95384.1"/>
    </source>
</evidence>
<sequence length="275" mass="29470">MEQSTDLRAGHGKMAVVCSASGGTGRTVLTANLAVYLASQNQKVTVVDGDLQFGDLALALDIEPYSTILDAAKPVQKDRLQNFCIKHENGFHLLAAPSRPELADLIDESQLSAIGASLKQDNDLVVVEAAAGLNDRSLPFIEQADDIFIVTTNGMAPLKNASLMVEALQGLGLKDKCSVVVNRATVKGKMAGQDFSDLFAVNELFYMPEDSSRVVTGMDTGRPVVIDHPKAEISKRIKLIGKTLLPAAQERPSASSQPFLQRLLHKTKLTSGGDK</sequence>
<dbReference type="STRING" id="1122204.SAMN05421781_2879"/>
<dbReference type="GO" id="GO:0005829">
    <property type="term" value="C:cytosol"/>
    <property type="evidence" value="ECO:0007669"/>
    <property type="project" value="TreeGrafter"/>
</dbReference>
<dbReference type="GO" id="GO:0016887">
    <property type="term" value="F:ATP hydrolysis activity"/>
    <property type="evidence" value="ECO:0007669"/>
    <property type="project" value="TreeGrafter"/>
</dbReference>
<dbReference type="GO" id="GO:0005524">
    <property type="term" value="F:ATP binding"/>
    <property type="evidence" value="ECO:0007669"/>
    <property type="project" value="TreeGrafter"/>
</dbReference>
<name>A0A1H2XSB7_9BACI</name>
<dbReference type="Proteomes" id="UP000199488">
    <property type="component" value="Unassembled WGS sequence"/>
</dbReference>
<dbReference type="GO" id="GO:0051782">
    <property type="term" value="P:negative regulation of cell division"/>
    <property type="evidence" value="ECO:0007669"/>
    <property type="project" value="TreeGrafter"/>
</dbReference>
<dbReference type="Pfam" id="PF01656">
    <property type="entry name" value="CbiA"/>
    <property type="match status" value="1"/>
</dbReference>
<proteinExistence type="predicted"/>
<dbReference type="InterPro" id="IPR002586">
    <property type="entry name" value="CobQ/CobB/MinD/ParA_Nub-bd_dom"/>
</dbReference>
<dbReference type="SUPFAM" id="SSF52540">
    <property type="entry name" value="P-loop containing nucleoside triphosphate hydrolases"/>
    <property type="match status" value="1"/>
</dbReference>
<evidence type="ECO:0000259" key="1">
    <source>
        <dbReference type="Pfam" id="PF01656"/>
    </source>
</evidence>
<dbReference type="PANTHER" id="PTHR43384">
    <property type="entry name" value="SEPTUM SITE-DETERMINING PROTEIN MIND HOMOLOG, CHLOROPLASTIC-RELATED"/>
    <property type="match status" value="1"/>
</dbReference>
<protein>
    <submittedName>
        <fullName evidence="2">Pilus assembly protein CpaE</fullName>
    </submittedName>
</protein>
<feature type="domain" description="CobQ/CobB/MinD/ParA nucleotide binding" evidence="1">
    <location>
        <begin position="16"/>
        <end position="188"/>
    </location>
</feature>
<keyword evidence="3" id="KW-1185">Reference proteome</keyword>
<accession>A0A1H2XSB7</accession>